<dbReference type="InterPro" id="IPR011012">
    <property type="entry name" value="Longin-like_dom_sf"/>
</dbReference>
<evidence type="ECO:0000313" key="1">
    <source>
        <dbReference type="EMBL" id="KOB60704.1"/>
    </source>
</evidence>
<dbReference type="OrthoDB" id="10258445at2759"/>
<evidence type="ECO:0000313" key="2">
    <source>
        <dbReference type="Proteomes" id="UP000054289"/>
    </source>
</evidence>
<dbReference type="EMBL" id="CH671973">
    <property type="protein sequence ID" value="KOB60704.1"/>
    <property type="molecule type" value="Genomic_DNA"/>
</dbReference>
<name>A0A0L7KCW8_PLAFX</name>
<dbReference type="OMA" id="FYSDAVC"/>
<dbReference type="Pfam" id="PF04628">
    <property type="entry name" value="Sedlin_N"/>
    <property type="match status" value="1"/>
</dbReference>
<dbReference type="GO" id="GO:0006888">
    <property type="term" value="P:endoplasmic reticulum to Golgi vesicle-mediated transport"/>
    <property type="evidence" value="ECO:0007669"/>
    <property type="project" value="InterPro"/>
</dbReference>
<accession>A0A0L7KCW8</accession>
<dbReference type="Proteomes" id="UP000054289">
    <property type="component" value="Unassembled WGS sequence"/>
</dbReference>
<sequence length="166" mass="19480">MSIKSICYLGDNNDILFFYSVEENDEITSRFALYCTLNNIQKIIESNEKKSSEKKYDPYLGYVGINLSLFSSYKNYAYVIKIINLKIILTIDDSKNKYTDDILKSIFIKLHKIYADTVCNPFYTDTLETDTFLKKISNKIINVSYKIYIYIYIYMCVKINGNIMNI</sequence>
<dbReference type="KEGG" id="pfh:PFHG_02465"/>
<dbReference type="GO" id="GO:0005737">
    <property type="term" value="C:cytoplasm"/>
    <property type="evidence" value="ECO:0007669"/>
    <property type="project" value="GOC"/>
</dbReference>
<dbReference type="SUPFAM" id="SSF64356">
    <property type="entry name" value="SNARE-like"/>
    <property type="match status" value="1"/>
</dbReference>
<reference evidence="2" key="2">
    <citation type="submission" date="2006-03" db="EMBL/GenBank/DDBJ databases">
        <title>The genome sequence of the Plasmodium falciparum HB3.</title>
        <authorList>
            <consortium name="The Broad Institute Genome Sequencing Platform"/>
            <person name="Birren B."/>
            <person name="Lander E."/>
            <person name="Galagan J."/>
            <person name="Nusbaum C."/>
            <person name="Devon K."/>
            <person name="Henn M."/>
            <person name="Jaffe D."/>
            <person name="Butler J."/>
            <person name="Alvarez P."/>
            <person name="Gnerre S."/>
            <person name="Grabherr M."/>
            <person name="Kleber M."/>
            <person name="Mauceli E."/>
            <person name="Brockman W."/>
            <person name="MacCallum I.A."/>
            <person name="Rounsley S."/>
            <person name="Young S."/>
            <person name="LaButti K."/>
            <person name="Pushparaj V."/>
            <person name="DeCaprio D."/>
            <person name="Crawford M."/>
            <person name="Koehrsen M."/>
            <person name="Engels R."/>
            <person name="Montgomery P."/>
            <person name="Pearson M."/>
            <person name="Howarth C."/>
            <person name="Larson L."/>
            <person name="Luoma S."/>
            <person name="White J."/>
            <person name="Kodira C."/>
            <person name="Zeng Q."/>
            <person name="Oleary S."/>
            <person name="Yandava C."/>
            <person name="Alvarado L."/>
            <person name="Wirth D."/>
            <person name="Volkman S."/>
            <person name="Hartl D."/>
        </authorList>
    </citation>
    <scope>NUCLEOTIDE SEQUENCE [LARGE SCALE GENOMIC DNA]</scope>
</reference>
<proteinExistence type="predicted"/>
<reference evidence="1 2" key="1">
    <citation type="submission" date="2006-03" db="EMBL/GenBank/DDBJ databases">
        <title>Annotation of Plasmodium falciparum HB3.</title>
        <authorList>
            <consortium name="The Broad Institute Genome Sequencing Platform"/>
            <person name="Volkman S.K."/>
            <person name="Neafsey D.E."/>
            <person name="Dash A.P."/>
            <person name="Chitnis C.E."/>
            <person name="Hartl D.L."/>
            <person name="Young S.K."/>
            <person name="Zeng Q."/>
            <person name="Koehrsen M."/>
            <person name="Alvarado L."/>
            <person name="Berlin A."/>
            <person name="Borenstein D."/>
            <person name="Chapman S.B."/>
            <person name="Chen Z."/>
            <person name="Engels R."/>
            <person name="Freedman E."/>
            <person name="Gellesch M."/>
            <person name="Goldberg J."/>
            <person name="Griggs A."/>
            <person name="Gujja S."/>
            <person name="Heilman E.R."/>
            <person name="Heiman D.I."/>
            <person name="Howarth C."/>
            <person name="Jen D."/>
            <person name="Larson L."/>
            <person name="Mehta T."/>
            <person name="Neiman D."/>
            <person name="Park D."/>
            <person name="Pearson M."/>
            <person name="Roberts A."/>
            <person name="Saif S."/>
            <person name="Shea T."/>
            <person name="Shenoy N."/>
            <person name="Sisk P."/>
            <person name="Stolte C."/>
            <person name="Sykes S."/>
            <person name="Walk T."/>
            <person name="White J."/>
            <person name="Yandava C."/>
            <person name="Haas B."/>
            <person name="Henn M.R."/>
            <person name="Nusbaum C."/>
            <person name="Birren B."/>
        </authorList>
    </citation>
    <scope>NUCLEOTIDE SEQUENCE [LARGE SCALE GENOMIC DNA]</scope>
    <source>
        <strain evidence="1">HB3</strain>
    </source>
</reference>
<protein>
    <recommendedName>
        <fullName evidence="3">Trafficking protein particle complex subunit 2-like protein</fullName>
    </recommendedName>
</protein>
<dbReference type="Gene3D" id="3.30.450.70">
    <property type="match status" value="1"/>
</dbReference>
<evidence type="ECO:0008006" key="3">
    <source>
        <dbReference type="Google" id="ProtNLM"/>
    </source>
</evidence>
<gene>
    <name evidence="1" type="ORF">PFHG_02465</name>
</gene>
<organism evidence="1 2">
    <name type="scientific">Plasmodium falciparum (isolate HB3)</name>
    <dbReference type="NCBI Taxonomy" id="137071"/>
    <lineage>
        <taxon>Eukaryota</taxon>
        <taxon>Sar</taxon>
        <taxon>Alveolata</taxon>
        <taxon>Apicomplexa</taxon>
        <taxon>Aconoidasida</taxon>
        <taxon>Haemosporida</taxon>
        <taxon>Plasmodiidae</taxon>
        <taxon>Plasmodium</taxon>
        <taxon>Plasmodium (Laverania)</taxon>
    </lineage>
</organism>
<dbReference type="AlphaFoldDB" id="A0A0L7KCW8"/>
<dbReference type="InterPro" id="IPR006722">
    <property type="entry name" value="Sedlin"/>
</dbReference>